<dbReference type="AlphaFoldDB" id="A0A443RSX5"/>
<accession>A0A443RSX5</accession>
<evidence type="ECO:0000313" key="1">
    <source>
        <dbReference type="EMBL" id="RWS18328.1"/>
    </source>
</evidence>
<protein>
    <submittedName>
        <fullName evidence="1">Uncharacterized protein</fullName>
    </submittedName>
</protein>
<sequence>MSRCAVITHREIMQDVSTKMCDPFN</sequence>
<organism evidence="1 2">
    <name type="scientific">Leptotrombidium deliense</name>
    <dbReference type="NCBI Taxonomy" id="299467"/>
    <lineage>
        <taxon>Eukaryota</taxon>
        <taxon>Metazoa</taxon>
        <taxon>Ecdysozoa</taxon>
        <taxon>Arthropoda</taxon>
        <taxon>Chelicerata</taxon>
        <taxon>Arachnida</taxon>
        <taxon>Acari</taxon>
        <taxon>Acariformes</taxon>
        <taxon>Trombidiformes</taxon>
        <taxon>Prostigmata</taxon>
        <taxon>Anystina</taxon>
        <taxon>Parasitengona</taxon>
        <taxon>Trombiculoidea</taxon>
        <taxon>Trombiculidae</taxon>
        <taxon>Leptotrombidium</taxon>
    </lineage>
</organism>
<gene>
    <name evidence="1" type="ORF">B4U80_00597</name>
</gene>
<dbReference type="VEuPathDB" id="VectorBase:LDEU013712"/>
<comment type="caution">
    <text evidence="1">The sequence shown here is derived from an EMBL/GenBank/DDBJ whole genome shotgun (WGS) entry which is preliminary data.</text>
</comment>
<proteinExistence type="predicted"/>
<dbReference type="EMBL" id="NCKV01041424">
    <property type="protein sequence ID" value="RWS18328.1"/>
    <property type="molecule type" value="Genomic_DNA"/>
</dbReference>
<dbReference type="Proteomes" id="UP000288716">
    <property type="component" value="Unassembled WGS sequence"/>
</dbReference>
<reference evidence="1 2" key="1">
    <citation type="journal article" date="2018" name="Gigascience">
        <title>Genomes of trombidid mites reveal novel predicted allergens and laterally-transferred genes associated with secondary metabolism.</title>
        <authorList>
            <person name="Dong X."/>
            <person name="Chaisiri K."/>
            <person name="Xia D."/>
            <person name="Armstrong S.D."/>
            <person name="Fang Y."/>
            <person name="Donnelly M.J."/>
            <person name="Kadowaki T."/>
            <person name="McGarry J.W."/>
            <person name="Darby A.C."/>
            <person name="Makepeace B.L."/>
        </authorList>
    </citation>
    <scope>NUCLEOTIDE SEQUENCE [LARGE SCALE GENOMIC DNA]</scope>
    <source>
        <strain evidence="1">UoL-UT</strain>
    </source>
</reference>
<name>A0A443RSX5_9ACAR</name>
<keyword evidence="2" id="KW-1185">Reference proteome</keyword>
<evidence type="ECO:0000313" key="2">
    <source>
        <dbReference type="Proteomes" id="UP000288716"/>
    </source>
</evidence>